<organism evidence="2 3">
    <name type="scientific">Caerostris darwini</name>
    <dbReference type="NCBI Taxonomy" id="1538125"/>
    <lineage>
        <taxon>Eukaryota</taxon>
        <taxon>Metazoa</taxon>
        <taxon>Ecdysozoa</taxon>
        <taxon>Arthropoda</taxon>
        <taxon>Chelicerata</taxon>
        <taxon>Arachnida</taxon>
        <taxon>Araneae</taxon>
        <taxon>Araneomorphae</taxon>
        <taxon>Entelegynae</taxon>
        <taxon>Araneoidea</taxon>
        <taxon>Araneidae</taxon>
        <taxon>Caerostris</taxon>
    </lineage>
</organism>
<sequence>MSPKYSAYNRNAKKEIMPPKESAAPRKRDRSERRRQYIRELYQSVKTAETPEQRERRLERDRARKAENEAAEFSSFLSRCSRVFTLFTQEQRERRLEDFCTRLSKFRAAKTEVQD</sequence>
<dbReference type="AlphaFoldDB" id="A0AAV4WS12"/>
<gene>
    <name evidence="2" type="ORF">CDAR_16291</name>
</gene>
<feature type="compositionally biased region" description="Basic and acidic residues" evidence="1">
    <location>
        <begin position="12"/>
        <end position="38"/>
    </location>
</feature>
<name>A0AAV4WS12_9ARAC</name>
<evidence type="ECO:0000313" key="2">
    <source>
        <dbReference type="EMBL" id="GIY85138.1"/>
    </source>
</evidence>
<protein>
    <submittedName>
        <fullName evidence="2">Uncharacterized protein</fullName>
    </submittedName>
</protein>
<comment type="caution">
    <text evidence="2">The sequence shown here is derived from an EMBL/GenBank/DDBJ whole genome shotgun (WGS) entry which is preliminary data.</text>
</comment>
<keyword evidence="3" id="KW-1185">Reference proteome</keyword>
<reference evidence="2 3" key="1">
    <citation type="submission" date="2021-06" db="EMBL/GenBank/DDBJ databases">
        <title>Caerostris darwini draft genome.</title>
        <authorList>
            <person name="Kono N."/>
            <person name="Arakawa K."/>
        </authorList>
    </citation>
    <scope>NUCLEOTIDE SEQUENCE [LARGE SCALE GENOMIC DNA]</scope>
</reference>
<dbReference type="EMBL" id="BPLQ01015013">
    <property type="protein sequence ID" value="GIY85138.1"/>
    <property type="molecule type" value="Genomic_DNA"/>
</dbReference>
<feature type="region of interest" description="Disordered" evidence="1">
    <location>
        <begin position="1"/>
        <end position="63"/>
    </location>
</feature>
<feature type="compositionally biased region" description="Basic and acidic residues" evidence="1">
    <location>
        <begin position="49"/>
        <end position="63"/>
    </location>
</feature>
<evidence type="ECO:0000256" key="1">
    <source>
        <dbReference type="SAM" id="MobiDB-lite"/>
    </source>
</evidence>
<dbReference type="Proteomes" id="UP001054837">
    <property type="component" value="Unassembled WGS sequence"/>
</dbReference>
<evidence type="ECO:0000313" key="3">
    <source>
        <dbReference type="Proteomes" id="UP001054837"/>
    </source>
</evidence>
<proteinExistence type="predicted"/>
<accession>A0AAV4WS12</accession>